<dbReference type="EMBL" id="GBRH01197052">
    <property type="protein sequence ID" value="JAE00844.1"/>
    <property type="molecule type" value="Transcribed_RNA"/>
</dbReference>
<protein>
    <submittedName>
        <fullName evidence="1">Uncharacterized protein</fullName>
    </submittedName>
</protein>
<organism evidence="1">
    <name type="scientific">Arundo donax</name>
    <name type="common">Giant reed</name>
    <name type="synonym">Donax arundinaceus</name>
    <dbReference type="NCBI Taxonomy" id="35708"/>
    <lineage>
        <taxon>Eukaryota</taxon>
        <taxon>Viridiplantae</taxon>
        <taxon>Streptophyta</taxon>
        <taxon>Embryophyta</taxon>
        <taxon>Tracheophyta</taxon>
        <taxon>Spermatophyta</taxon>
        <taxon>Magnoliopsida</taxon>
        <taxon>Liliopsida</taxon>
        <taxon>Poales</taxon>
        <taxon>Poaceae</taxon>
        <taxon>PACMAD clade</taxon>
        <taxon>Arundinoideae</taxon>
        <taxon>Arundineae</taxon>
        <taxon>Arundo</taxon>
    </lineage>
</organism>
<name>A0A0A9EPB1_ARUDO</name>
<accession>A0A0A9EPB1</accession>
<dbReference type="AlphaFoldDB" id="A0A0A9EPB1"/>
<reference evidence="1" key="1">
    <citation type="submission" date="2014-09" db="EMBL/GenBank/DDBJ databases">
        <authorList>
            <person name="Magalhaes I.L.F."/>
            <person name="Oliveira U."/>
            <person name="Santos F.R."/>
            <person name="Vidigal T.H.D.A."/>
            <person name="Brescovit A.D."/>
            <person name="Santos A.J."/>
        </authorList>
    </citation>
    <scope>NUCLEOTIDE SEQUENCE</scope>
    <source>
        <tissue evidence="1">Shoot tissue taken approximately 20 cm above the soil surface</tissue>
    </source>
</reference>
<proteinExistence type="predicted"/>
<sequence length="57" mass="6361">MLLAFARQVLETKLSVQHLKRCNHANLSCLFHLAVSWSFSLISCCLQVASTLTLLEA</sequence>
<reference evidence="1" key="2">
    <citation type="journal article" date="2015" name="Data Brief">
        <title>Shoot transcriptome of the giant reed, Arundo donax.</title>
        <authorList>
            <person name="Barrero R.A."/>
            <person name="Guerrero F.D."/>
            <person name="Moolhuijzen P."/>
            <person name="Goolsby J.A."/>
            <person name="Tidwell J."/>
            <person name="Bellgard S.E."/>
            <person name="Bellgard M.I."/>
        </authorList>
    </citation>
    <scope>NUCLEOTIDE SEQUENCE</scope>
    <source>
        <tissue evidence="1">Shoot tissue taken approximately 20 cm above the soil surface</tissue>
    </source>
</reference>
<evidence type="ECO:0000313" key="1">
    <source>
        <dbReference type="EMBL" id="JAE00844.1"/>
    </source>
</evidence>